<dbReference type="RefSeq" id="WP_168906822.1">
    <property type="nucleotide sequence ID" value="NZ_CP051428.1"/>
</dbReference>
<feature type="transmembrane region" description="Helical" evidence="1">
    <location>
        <begin position="156"/>
        <end position="182"/>
    </location>
</feature>
<feature type="transmembrane region" description="Helical" evidence="1">
    <location>
        <begin position="238"/>
        <end position="257"/>
    </location>
</feature>
<evidence type="ECO:0000256" key="1">
    <source>
        <dbReference type="SAM" id="Phobius"/>
    </source>
</evidence>
<dbReference type="InterPro" id="IPR010390">
    <property type="entry name" value="ABC-2_transporter-like"/>
</dbReference>
<feature type="transmembrane region" description="Helical" evidence="1">
    <location>
        <begin position="67"/>
        <end position="91"/>
    </location>
</feature>
<keyword evidence="1" id="KW-0472">Membrane</keyword>
<dbReference type="Proteomes" id="UP000502136">
    <property type="component" value="Chromosome"/>
</dbReference>
<dbReference type="Pfam" id="PF06182">
    <property type="entry name" value="ABC2_membrane_6"/>
    <property type="match status" value="1"/>
</dbReference>
<sequence length="269" mass="29905">MNAWLELRKHLALLLQFAKLSLMTQMEYRANFFAGIFVESMFLLAKLLYVLVLYRTQLAVGDLTPDLILLFMGTHILMTGIYMGLFFNNFARLIEDVRTGMLDLLLVKPVSLQFVASTRLIELGMPIPNLIAGTAMVAIGWQRAGLPATVGTVGGYLLLLLLGTAVTYAVMIVPALLSFWFVQTSAASEISYAVWDANNMPFALYGKWIQRIGLFILPVFLITNFGPLYAMGKLQGPLLLWGLAGPPLLLLLVRLVWKRALRSYASANL</sequence>
<evidence type="ECO:0000313" key="3">
    <source>
        <dbReference type="Proteomes" id="UP000502136"/>
    </source>
</evidence>
<proteinExistence type="predicted"/>
<feature type="transmembrane region" description="Helical" evidence="1">
    <location>
        <begin position="212"/>
        <end position="232"/>
    </location>
</feature>
<dbReference type="AlphaFoldDB" id="A0A6H2GVJ6"/>
<evidence type="ECO:0000313" key="2">
    <source>
        <dbReference type="EMBL" id="QJC51168.1"/>
    </source>
</evidence>
<accession>A0A6H2GVJ6</accession>
<name>A0A6H2GVJ6_9BACL</name>
<dbReference type="EMBL" id="CP051428">
    <property type="protein sequence ID" value="QJC51168.1"/>
    <property type="molecule type" value="Genomic_DNA"/>
</dbReference>
<keyword evidence="3" id="KW-1185">Reference proteome</keyword>
<dbReference type="PANTHER" id="PTHR36833">
    <property type="entry name" value="SLR0610 PROTEIN-RELATED"/>
    <property type="match status" value="1"/>
</dbReference>
<keyword evidence="1" id="KW-0812">Transmembrane</keyword>
<organism evidence="2 3">
    <name type="scientific">Paenibacillus albicereus</name>
    <dbReference type="NCBI Taxonomy" id="2726185"/>
    <lineage>
        <taxon>Bacteria</taxon>
        <taxon>Bacillati</taxon>
        <taxon>Bacillota</taxon>
        <taxon>Bacilli</taxon>
        <taxon>Bacillales</taxon>
        <taxon>Paenibacillaceae</taxon>
        <taxon>Paenibacillus</taxon>
    </lineage>
</organism>
<reference evidence="2 3" key="1">
    <citation type="submission" date="2020-04" db="EMBL/GenBank/DDBJ databases">
        <title>Novel Paenibacillus strain UniB2 isolated from commercial digestive syrup.</title>
        <authorList>
            <person name="Thorat V."/>
            <person name="Kirdat K."/>
            <person name="Tiwarekar B."/>
            <person name="Yadav A."/>
        </authorList>
    </citation>
    <scope>NUCLEOTIDE SEQUENCE [LARGE SCALE GENOMIC DNA]</scope>
    <source>
        <strain evidence="2 3">UniB2</strain>
    </source>
</reference>
<protein>
    <submittedName>
        <fullName evidence="2">ABC transporter permease</fullName>
    </submittedName>
</protein>
<dbReference type="PANTHER" id="PTHR36833:SF1">
    <property type="entry name" value="INTEGRAL MEMBRANE TRANSPORT PROTEIN"/>
    <property type="match status" value="1"/>
</dbReference>
<keyword evidence="1" id="KW-1133">Transmembrane helix</keyword>
<feature type="transmembrane region" description="Helical" evidence="1">
    <location>
        <begin position="127"/>
        <end position="144"/>
    </location>
</feature>
<feature type="transmembrane region" description="Helical" evidence="1">
    <location>
        <begin position="32"/>
        <end position="55"/>
    </location>
</feature>
<dbReference type="KEGG" id="palr:HGI30_06045"/>
<gene>
    <name evidence="2" type="ORF">HGI30_06045</name>
</gene>